<evidence type="ECO:0000256" key="1">
    <source>
        <dbReference type="ARBA" id="ARBA00000085"/>
    </source>
</evidence>
<evidence type="ECO:0000256" key="8">
    <source>
        <dbReference type="ARBA" id="ARBA00022989"/>
    </source>
</evidence>
<dbReference type="InterPro" id="IPR050428">
    <property type="entry name" value="TCS_sensor_his_kinase"/>
</dbReference>
<dbReference type="RefSeq" id="WP_143938589.1">
    <property type="nucleotide sequence ID" value="NZ_VKKG01000004.1"/>
</dbReference>
<dbReference type="AlphaFoldDB" id="A0A553JZH0"/>
<sequence length="481" mass="50583">MTARGTLSGQLRNRVTLVVAVLAVFLSAGVLLAASSILYGQLDDQLDAAQERQQRAVAGNHRDRAPGIDVPGMSQGTIVVAVMPNGAVRGNTIGQGTVEPLTVDAANALLEVEADGNKHTVSVPGMGQYRVEARNYNLLVVVALPLANVQHSLGWLTLFAGGLGLVSVAVAAVATRATADAATRPLRALGRASVEVARLPLHTGEVSVPTRVEPPADLPPTHEVAQLTTAFNHMLANVEGALAARQASETKLRRFVADASHELRNPLAAIRGYSELADRTSQQDGPEAARDTAFALGRISSESTRMTKLVNDLLLLARLDADVPTRPRPVDLVETVLNAVSDTRAAGPDHHWRLDLPPDGVLVLADADQLHQVVVNLLANARTHTPPGTTVTTSVAVADGWASLTVVDDGPGIPAEVLPRVFERFSRADATRAHTSARSTGLGLAIVQAVVTRLGGQTMVESRPGRTCFTVRLPVAAEPPS</sequence>
<dbReference type="SMART" id="SM00387">
    <property type="entry name" value="HATPase_c"/>
    <property type="match status" value="1"/>
</dbReference>
<dbReference type="Gene3D" id="1.10.287.130">
    <property type="match status" value="1"/>
</dbReference>
<dbReference type="OrthoDB" id="9786919at2"/>
<dbReference type="Pfam" id="PF00512">
    <property type="entry name" value="HisKA"/>
    <property type="match status" value="1"/>
</dbReference>
<proteinExistence type="predicted"/>
<keyword evidence="10" id="KW-0472">Membrane</keyword>
<dbReference type="FunFam" id="1.10.287.130:FF:000001">
    <property type="entry name" value="Two-component sensor histidine kinase"/>
    <property type="match status" value="1"/>
</dbReference>
<protein>
    <recommendedName>
        <fullName evidence="3">histidine kinase</fullName>
        <ecNumber evidence="3">2.7.13.3</ecNumber>
    </recommendedName>
</protein>
<keyword evidence="4" id="KW-0597">Phosphoprotein</keyword>
<dbReference type="SUPFAM" id="SSF47384">
    <property type="entry name" value="Homodimeric domain of signal transducing histidine kinase"/>
    <property type="match status" value="1"/>
</dbReference>
<comment type="catalytic activity">
    <reaction evidence="1">
        <text>ATP + protein L-histidine = ADP + protein N-phospho-L-histidine.</text>
        <dbReference type="EC" id="2.7.13.3"/>
    </reaction>
</comment>
<dbReference type="PROSITE" id="PS50885">
    <property type="entry name" value="HAMP"/>
    <property type="match status" value="1"/>
</dbReference>
<dbReference type="EC" id="2.7.13.3" evidence="3"/>
<dbReference type="Proteomes" id="UP000317638">
    <property type="component" value="Unassembled WGS sequence"/>
</dbReference>
<dbReference type="PANTHER" id="PTHR45436:SF5">
    <property type="entry name" value="SENSOR HISTIDINE KINASE TRCS"/>
    <property type="match status" value="1"/>
</dbReference>
<dbReference type="CDD" id="cd00075">
    <property type="entry name" value="HATPase"/>
    <property type="match status" value="1"/>
</dbReference>
<organism evidence="13 14">
    <name type="scientific">Tessaracoccus rhinocerotis</name>
    <dbReference type="NCBI Taxonomy" id="1689449"/>
    <lineage>
        <taxon>Bacteria</taxon>
        <taxon>Bacillati</taxon>
        <taxon>Actinomycetota</taxon>
        <taxon>Actinomycetes</taxon>
        <taxon>Propionibacteriales</taxon>
        <taxon>Propionibacteriaceae</taxon>
        <taxon>Tessaracoccus</taxon>
    </lineage>
</organism>
<evidence type="ECO:0000256" key="5">
    <source>
        <dbReference type="ARBA" id="ARBA00022679"/>
    </source>
</evidence>
<evidence type="ECO:0000313" key="14">
    <source>
        <dbReference type="Proteomes" id="UP000317638"/>
    </source>
</evidence>
<evidence type="ECO:0000259" key="11">
    <source>
        <dbReference type="PROSITE" id="PS50109"/>
    </source>
</evidence>
<dbReference type="Gene3D" id="6.10.340.10">
    <property type="match status" value="1"/>
</dbReference>
<name>A0A553JZH0_9ACTN</name>
<evidence type="ECO:0000256" key="4">
    <source>
        <dbReference type="ARBA" id="ARBA00022553"/>
    </source>
</evidence>
<dbReference type="GO" id="GO:0005886">
    <property type="term" value="C:plasma membrane"/>
    <property type="evidence" value="ECO:0007669"/>
    <property type="project" value="UniProtKB-SubCell"/>
</dbReference>
<keyword evidence="8" id="KW-1133">Transmembrane helix</keyword>
<accession>A0A553JZH0</accession>
<dbReference type="InterPro" id="IPR003661">
    <property type="entry name" value="HisK_dim/P_dom"/>
</dbReference>
<evidence type="ECO:0000256" key="10">
    <source>
        <dbReference type="ARBA" id="ARBA00023136"/>
    </source>
</evidence>
<dbReference type="InterPro" id="IPR003594">
    <property type="entry name" value="HATPase_dom"/>
</dbReference>
<evidence type="ECO:0000256" key="6">
    <source>
        <dbReference type="ARBA" id="ARBA00022692"/>
    </source>
</evidence>
<dbReference type="InterPro" id="IPR036890">
    <property type="entry name" value="HATPase_C_sf"/>
</dbReference>
<evidence type="ECO:0000256" key="9">
    <source>
        <dbReference type="ARBA" id="ARBA00023012"/>
    </source>
</evidence>
<evidence type="ECO:0000256" key="3">
    <source>
        <dbReference type="ARBA" id="ARBA00012438"/>
    </source>
</evidence>
<evidence type="ECO:0000259" key="12">
    <source>
        <dbReference type="PROSITE" id="PS50885"/>
    </source>
</evidence>
<dbReference type="PANTHER" id="PTHR45436">
    <property type="entry name" value="SENSOR HISTIDINE KINASE YKOH"/>
    <property type="match status" value="1"/>
</dbReference>
<dbReference type="InterPro" id="IPR004358">
    <property type="entry name" value="Sig_transdc_His_kin-like_C"/>
</dbReference>
<dbReference type="EMBL" id="VKKG01000004">
    <property type="protein sequence ID" value="TRY17849.1"/>
    <property type="molecule type" value="Genomic_DNA"/>
</dbReference>
<dbReference type="InterPro" id="IPR003660">
    <property type="entry name" value="HAMP_dom"/>
</dbReference>
<dbReference type="PROSITE" id="PS50109">
    <property type="entry name" value="HIS_KIN"/>
    <property type="match status" value="1"/>
</dbReference>
<dbReference type="CDD" id="cd00082">
    <property type="entry name" value="HisKA"/>
    <property type="match status" value="1"/>
</dbReference>
<comment type="subcellular location">
    <subcellularLocation>
        <location evidence="2">Cell membrane</location>
    </subcellularLocation>
</comment>
<evidence type="ECO:0000256" key="7">
    <source>
        <dbReference type="ARBA" id="ARBA00022777"/>
    </source>
</evidence>
<gene>
    <name evidence="13" type="ORF">FOJ82_11325</name>
</gene>
<keyword evidence="9" id="KW-0902">Two-component regulatory system</keyword>
<dbReference type="InterPro" id="IPR005467">
    <property type="entry name" value="His_kinase_dom"/>
</dbReference>
<dbReference type="GO" id="GO:0000155">
    <property type="term" value="F:phosphorelay sensor kinase activity"/>
    <property type="evidence" value="ECO:0007669"/>
    <property type="project" value="InterPro"/>
</dbReference>
<keyword evidence="5" id="KW-0808">Transferase</keyword>
<dbReference type="SMART" id="SM00388">
    <property type="entry name" value="HisKA"/>
    <property type="match status" value="1"/>
</dbReference>
<dbReference type="SUPFAM" id="SSF55874">
    <property type="entry name" value="ATPase domain of HSP90 chaperone/DNA topoisomerase II/histidine kinase"/>
    <property type="match status" value="1"/>
</dbReference>
<dbReference type="SMART" id="SM00304">
    <property type="entry name" value="HAMP"/>
    <property type="match status" value="1"/>
</dbReference>
<dbReference type="Gene3D" id="3.30.565.10">
    <property type="entry name" value="Histidine kinase-like ATPase, C-terminal domain"/>
    <property type="match status" value="1"/>
</dbReference>
<feature type="domain" description="HAMP" evidence="12">
    <location>
        <begin position="180"/>
        <end position="243"/>
    </location>
</feature>
<feature type="domain" description="Histidine kinase" evidence="11">
    <location>
        <begin position="258"/>
        <end position="477"/>
    </location>
</feature>
<dbReference type="Pfam" id="PF02518">
    <property type="entry name" value="HATPase_c"/>
    <property type="match status" value="1"/>
</dbReference>
<reference evidence="13 14" key="1">
    <citation type="submission" date="2019-07" db="EMBL/GenBank/DDBJ databases">
        <authorList>
            <person name="Zhou L.-Y."/>
        </authorList>
    </citation>
    <scope>NUCLEOTIDE SEQUENCE [LARGE SCALE GENOMIC DNA]</scope>
    <source>
        <strain evidence="13 14">YIM 101269</strain>
    </source>
</reference>
<keyword evidence="7 13" id="KW-0418">Kinase</keyword>
<keyword evidence="6" id="KW-0812">Transmembrane</keyword>
<comment type="caution">
    <text evidence="13">The sequence shown here is derived from an EMBL/GenBank/DDBJ whole genome shotgun (WGS) entry which is preliminary data.</text>
</comment>
<dbReference type="InterPro" id="IPR036097">
    <property type="entry name" value="HisK_dim/P_sf"/>
</dbReference>
<evidence type="ECO:0000256" key="2">
    <source>
        <dbReference type="ARBA" id="ARBA00004236"/>
    </source>
</evidence>
<dbReference type="PRINTS" id="PR00344">
    <property type="entry name" value="BCTRLSENSOR"/>
</dbReference>
<keyword evidence="14" id="KW-1185">Reference proteome</keyword>
<evidence type="ECO:0000313" key="13">
    <source>
        <dbReference type="EMBL" id="TRY17849.1"/>
    </source>
</evidence>